<dbReference type="Proteomes" id="UP001186974">
    <property type="component" value="Unassembled WGS sequence"/>
</dbReference>
<evidence type="ECO:0000313" key="2">
    <source>
        <dbReference type="Proteomes" id="UP001186974"/>
    </source>
</evidence>
<organism evidence="1 2">
    <name type="scientific">Coniosporium uncinatum</name>
    <dbReference type="NCBI Taxonomy" id="93489"/>
    <lineage>
        <taxon>Eukaryota</taxon>
        <taxon>Fungi</taxon>
        <taxon>Dikarya</taxon>
        <taxon>Ascomycota</taxon>
        <taxon>Pezizomycotina</taxon>
        <taxon>Dothideomycetes</taxon>
        <taxon>Dothideomycetes incertae sedis</taxon>
        <taxon>Coniosporium</taxon>
    </lineage>
</organism>
<keyword evidence="2" id="KW-1185">Reference proteome</keyword>
<proteinExistence type="predicted"/>
<accession>A0ACC3CT40</accession>
<reference evidence="1" key="1">
    <citation type="submission" date="2024-09" db="EMBL/GenBank/DDBJ databases">
        <title>Black Yeasts Isolated from many extreme environments.</title>
        <authorList>
            <person name="Coleine C."/>
            <person name="Stajich J.E."/>
            <person name="Selbmann L."/>
        </authorList>
    </citation>
    <scope>NUCLEOTIDE SEQUENCE</scope>
    <source>
        <strain evidence="1">CCFEE 5737</strain>
    </source>
</reference>
<protein>
    <submittedName>
        <fullName evidence="1">Uncharacterized protein</fullName>
    </submittedName>
</protein>
<comment type="caution">
    <text evidence="1">The sequence shown here is derived from an EMBL/GenBank/DDBJ whole genome shotgun (WGS) entry which is preliminary data.</text>
</comment>
<feature type="non-terminal residue" evidence="1">
    <location>
        <position position="229"/>
    </location>
</feature>
<sequence length="229" mass="26354">MDDVRPPGKKIGAYAHLLALVLRDRDFFQATKEEMTEYFSTLLNFVDIPAEQKPDESNTWIGRVLLIAEQLLSEDAAPQEIKWDRPKEGESSQDEPSATYNPLVGQAEKEALFDRILNVLPRVGKNQELALSILRIMVILTRNRSLAASLGRKLHIQKLFLLIKQLAGLSNERIQSAFMIILRHVVEDEETVRQLMRGEIQTMFEGRTRQYDTTTYVRQLNHLIVRNPE</sequence>
<gene>
    <name evidence="1" type="ORF">LTS18_002023</name>
</gene>
<dbReference type="EMBL" id="JAWDJW010012344">
    <property type="protein sequence ID" value="KAK3044159.1"/>
    <property type="molecule type" value="Genomic_DNA"/>
</dbReference>
<evidence type="ECO:0000313" key="1">
    <source>
        <dbReference type="EMBL" id="KAK3044159.1"/>
    </source>
</evidence>
<name>A0ACC3CT40_9PEZI</name>